<evidence type="ECO:0000313" key="3">
    <source>
        <dbReference type="EMBL" id="MDT0497463.1"/>
    </source>
</evidence>
<accession>A0ABU2WHW7</accession>
<dbReference type="EMBL" id="JAVRIC010000010">
    <property type="protein sequence ID" value="MDT0497463.1"/>
    <property type="molecule type" value="Genomic_DNA"/>
</dbReference>
<reference evidence="3 4" key="1">
    <citation type="submission" date="2023-09" db="EMBL/GenBank/DDBJ databases">
        <authorList>
            <person name="Rey-Velasco X."/>
        </authorList>
    </citation>
    <scope>NUCLEOTIDE SEQUENCE [LARGE SCALE GENOMIC DNA]</scope>
    <source>
        <strain evidence="3 4">W345</strain>
    </source>
</reference>
<feature type="signal peptide" evidence="2">
    <location>
        <begin position="1"/>
        <end position="20"/>
    </location>
</feature>
<keyword evidence="4" id="KW-1185">Reference proteome</keyword>
<name>A0ABU2WHW7_9GAMM</name>
<organism evidence="3 4">
    <name type="scientific">Banduia mediterranea</name>
    <dbReference type="NCBI Taxonomy" id="3075609"/>
    <lineage>
        <taxon>Bacteria</taxon>
        <taxon>Pseudomonadati</taxon>
        <taxon>Pseudomonadota</taxon>
        <taxon>Gammaproteobacteria</taxon>
        <taxon>Nevskiales</taxon>
        <taxon>Algiphilaceae</taxon>
        <taxon>Banduia</taxon>
    </lineage>
</organism>
<feature type="chain" id="PRO_5047454817" description="Lipoprotein" evidence="2">
    <location>
        <begin position="21"/>
        <end position="68"/>
    </location>
</feature>
<sequence>MSNKRWSAMLAAGLFSVLLAACGGGGDGDKSSITLQGFVANAPSLNGGTATATARDKSADSAIDSDGS</sequence>
<comment type="caution">
    <text evidence="3">The sequence shown here is derived from an EMBL/GenBank/DDBJ whole genome shotgun (WGS) entry which is preliminary data.</text>
</comment>
<evidence type="ECO:0000256" key="2">
    <source>
        <dbReference type="SAM" id="SignalP"/>
    </source>
</evidence>
<gene>
    <name evidence="3" type="ORF">RM530_08810</name>
</gene>
<evidence type="ECO:0008006" key="5">
    <source>
        <dbReference type="Google" id="ProtNLM"/>
    </source>
</evidence>
<dbReference type="Proteomes" id="UP001254608">
    <property type="component" value="Unassembled WGS sequence"/>
</dbReference>
<evidence type="ECO:0000256" key="1">
    <source>
        <dbReference type="SAM" id="MobiDB-lite"/>
    </source>
</evidence>
<dbReference type="RefSeq" id="WP_311364854.1">
    <property type="nucleotide sequence ID" value="NZ_JAVRIC010000010.1"/>
</dbReference>
<dbReference type="PROSITE" id="PS51257">
    <property type="entry name" value="PROKAR_LIPOPROTEIN"/>
    <property type="match status" value="1"/>
</dbReference>
<keyword evidence="2" id="KW-0732">Signal</keyword>
<evidence type="ECO:0000313" key="4">
    <source>
        <dbReference type="Proteomes" id="UP001254608"/>
    </source>
</evidence>
<proteinExistence type="predicted"/>
<protein>
    <recommendedName>
        <fullName evidence="5">Lipoprotein</fullName>
    </recommendedName>
</protein>
<feature type="region of interest" description="Disordered" evidence="1">
    <location>
        <begin position="48"/>
        <end position="68"/>
    </location>
</feature>